<dbReference type="OrthoDB" id="5593919at2759"/>
<organism evidence="1 2">
    <name type="scientific">Smittium culicis</name>
    <dbReference type="NCBI Taxonomy" id="133412"/>
    <lineage>
        <taxon>Eukaryota</taxon>
        <taxon>Fungi</taxon>
        <taxon>Fungi incertae sedis</taxon>
        <taxon>Zoopagomycota</taxon>
        <taxon>Kickxellomycotina</taxon>
        <taxon>Harpellomycetes</taxon>
        <taxon>Harpellales</taxon>
        <taxon>Legeriomycetaceae</taxon>
        <taxon>Smittium</taxon>
    </lineage>
</organism>
<dbReference type="AlphaFoldDB" id="A0A1R1X7S1"/>
<name>A0A1R1X7S1_9FUNG</name>
<accession>A0A1R1X7S1</accession>
<comment type="caution">
    <text evidence="1">The sequence shown here is derived from an EMBL/GenBank/DDBJ whole genome shotgun (WGS) entry which is preliminary data.</text>
</comment>
<dbReference type="Proteomes" id="UP000187283">
    <property type="component" value="Unassembled WGS sequence"/>
</dbReference>
<reference evidence="1 2" key="1">
    <citation type="submission" date="2017-01" db="EMBL/GenBank/DDBJ databases">
        <authorList>
            <person name="Mah S.A."/>
            <person name="Swanson W.J."/>
            <person name="Moy G.W."/>
            <person name="Vacquier V.D."/>
        </authorList>
    </citation>
    <scope>NUCLEOTIDE SEQUENCE [LARGE SCALE GENOMIC DNA]</scope>
    <source>
        <strain evidence="1 2">GSMNP</strain>
    </source>
</reference>
<proteinExistence type="predicted"/>
<evidence type="ECO:0000313" key="2">
    <source>
        <dbReference type="Proteomes" id="UP000187283"/>
    </source>
</evidence>
<evidence type="ECO:0000313" key="1">
    <source>
        <dbReference type="EMBL" id="OMJ10691.1"/>
    </source>
</evidence>
<sequence>MKNINNNISKLNSSLSTGRYQKSTILSLAASEFSPSQLSSFGFEFSRTQFNTAKQKASEDQFTLDDYQRHIPKSRSTIGQTVVDLVESYLHRYSQPSSITGRRVGEDSNGLGTPVTKTRVYKLGLSTFYNVCPKNFNKPTKRTDMCKVCVVGSKVEKMYRSAVSIHVIDSERARKLMKTYQDFKDHKMLVDEQRGQFTSLEGNLGNDSCILIYDFKENFKIDGGPVESSDVFYNRVQISDLCFCLVYKSNGHIKRRYYNYLSENLTHDSVYALSCIFKLLKSPDFAIFKNIYLWSDSGPHFRNSEFLYAVMKTHPESFPRKNFFLNYFLENHGKSYIDGHFGVLSKWFDESESIMDFTSIDDLMGIFRSKTSDLEAQRGVYTDDVGYKFIKYDQYTPREYKYTLSINSFKNYLSFFKLNNYLMACPISTMSPSDYEPKNFRLKVYKDVRNDRFAPSAPSISPNECVIMGPKSRTVHNSRVLWLKNHTNTTS</sequence>
<keyword evidence="2" id="KW-1185">Reference proteome</keyword>
<gene>
    <name evidence="1" type="ORF">AYI70_g10167</name>
</gene>
<protein>
    <submittedName>
        <fullName evidence="1">Uncharacterized protein</fullName>
    </submittedName>
</protein>
<dbReference type="EMBL" id="LSSN01004880">
    <property type="protein sequence ID" value="OMJ10691.1"/>
    <property type="molecule type" value="Genomic_DNA"/>
</dbReference>